<reference evidence="2" key="2">
    <citation type="journal article" date="2010" name="Nature">
        <title>Comparative genomics reveals mobile pathogenicity chromosomes in Fusarium.</title>
        <authorList>
            <person name="Ma L.J."/>
            <person name="van der Does H.C."/>
            <person name="Borkovich K.A."/>
            <person name="Coleman J.J."/>
            <person name="Daboussi M.J."/>
            <person name="Di Pietro A."/>
            <person name="Dufresne M."/>
            <person name="Freitag M."/>
            <person name="Grabherr M."/>
            <person name="Henrissat B."/>
            <person name="Houterman P.M."/>
            <person name="Kang S."/>
            <person name="Shim W.B."/>
            <person name="Woloshuk C."/>
            <person name="Xie X."/>
            <person name="Xu J.R."/>
            <person name="Antoniw J."/>
            <person name="Baker S.E."/>
            <person name="Bluhm B.H."/>
            <person name="Breakspear A."/>
            <person name="Brown D.W."/>
            <person name="Butchko R.A."/>
            <person name="Chapman S."/>
            <person name="Coulson R."/>
            <person name="Coutinho P.M."/>
            <person name="Danchin E.G."/>
            <person name="Diener A."/>
            <person name="Gale L.R."/>
            <person name="Gardiner D.M."/>
            <person name="Goff S."/>
            <person name="Hammond-Kosack K.E."/>
            <person name="Hilburn K."/>
            <person name="Hua-Van A."/>
            <person name="Jonkers W."/>
            <person name="Kazan K."/>
            <person name="Kodira C.D."/>
            <person name="Koehrsen M."/>
            <person name="Kumar L."/>
            <person name="Lee Y.H."/>
            <person name="Li L."/>
            <person name="Manners J.M."/>
            <person name="Miranda-Saavedra D."/>
            <person name="Mukherjee M."/>
            <person name="Park G."/>
            <person name="Park J."/>
            <person name="Park S.Y."/>
            <person name="Proctor R.H."/>
            <person name="Regev A."/>
            <person name="Ruiz-Roldan M.C."/>
            <person name="Sain D."/>
            <person name="Sakthikumar S."/>
            <person name="Sykes S."/>
            <person name="Schwartz D.C."/>
            <person name="Turgeon B.G."/>
            <person name="Wapinski I."/>
            <person name="Yoder O."/>
            <person name="Young S."/>
            <person name="Zeng Q."/>
            <person name="Zhou S."/>
            <person name="Galagan J."/>
            <person name="Cuomo C.A."/>
            <person name="Kistler H.C."/>
            <person name="Rep M."/>
        </authorList>
    </citation>
    <scope>NUCLEOTIDE SEQUENCE [LARGE SCALE GENOMIC DNA]</scope>
    <source>
        <strain evidence="2">4287</strain>
    </source>
</reference>
<reference evidence="2" key="1">
    <citation type="submission" date="2007-04" db="EMBL/GenBank/DDBJ databases">
        <authorList>
            <consortium name="The Broad Institute Genome Sequencing Platform"/>
            <person name="Birren B."/>
            <person name="Lander E."/>
            <person name="Galagan J."/>
            <person name="Nusbaum C."/>
            <person name="Devon K."/>
            <person name="Ma L.-J."/>
            <person name="Jaffe D."/>
            <person name="Butler J."/>
            <person name="Alvarez P."/>
            <person name="Gnerre S."/>
            <person name="Grabherr M."/>
            <person name="Kleber M."/>
            <person name="Mauceli E."/>
            <person name="Brockman W."/>
            <person name="MacCallum I.A."/>
            <person name="Young S."/>
            <person name="LaButti K."/>
            <person name="DeCaprio D."/>
            <person name="Crawford M."/>
            <person name="Koehrsen M."/>
            <person name="Engels R."/>
            <person name="Montgomery P."/>
            <person name="Pearson M."/>
            <person name="Howarth C."/>
            <person name="Larson L."/>
            <person name="White J."/>
            <person name="O'Leary S."/>
            <person name="Kodira C."/>
            <person name="Zeng Q."/>
            <person name="Yandava C."/>
            <person name="Alvarado L."/>
            <person name="Kistler C."/>
            <person name="Shim W.-B."/>
            <person name="Kang S."/>
            <person name="Woloshuk C."/>
        </authorList>
    </citation>
    <scope>NUCLEOTIDE SEQUENCE</scope>
    <source>
        <strain evidence="2">4287</strain>
    </source>
</reference>
<dbReference type="EMBL" id="DS231696">
    <property type="protein sequence ID" value="KNA93870.1"/>
    <property type="molecule type" value="Genomic_DNA"/>
</dbReference>
<name>A0A0J9U724_FUSO4</name>
<dbReference type="Proteomes" id="UP000009097">
    <property type="component" value="Unassembled WGS sequence"/>
</dbReference>
<sequence>MGVAASLALFQTQVAPDHARGLNRQTVSVGEKGAPQKKAPDGNFCVATD</sequence>
<evidence type="ECO:0000256" key="1">
    <source>
        <dbReference type="SAM" id="MobiDB-lite"/>
    </source>
</evidence>
<dbReference type="VEuPathDB" id="FungiDB:FOXG_17829"/>
<evidence type="ECO:0000313" key="2">
    <source>
        <dbReference type="EMBL" id="KNA93870.1"/>
    </source>
</evidence>
<accession>A0A0J9U724</accession>
<dbReference type="AlphaFoldDB" id="A0A0J9U724"/>
<dbReference type="RefSeq" id="XP_018231916.1">
    <property type="nucleotide sequence ID" value="XM_018397816.1"/>
</dbReference>
<protein>
    <submittedName>
        <fullName evidence="2">Uncharacterized protein</fullName>
    </submittedName>
</protein>
<dbReference type="GeneID" id="28958535"/>
<dbReference type="OrthoDB" id="10271681at2759"/>
<organism evidence="2 3">
    <name type="scientific">Fusarium oxysporum f. sp. lycopersici (strain 4287 / CBS 123668 / FGSC 9935 / NRRL 34936)</name>
    <name type="common">Fusarium vascular wilt of tomato</name>
    <dbReference type="NCBI Taxonomy" id="426428"/>
    <lineage>
        <taxon>Eukaryota</taxon>
        <taxon>Fungi</taxon>
        <taxon>Dikarya</taxon>
        <taxon>Ascomycota</taxon>
        <taxon>Pezizomycotina</taxon>
        <taxon>Sordariomycetes</taxon>
        <taxon>Hypocreomycetidae</taxon>
        <taxon>Hypocreales</taxon>
        <taxon>Nectriaceae</taxon>
        <taxon>Fusarium</taxon>
        <taxon>Fusarium oxysporum species complex</taxon>
    </lineage>
</organism>
<evidence type="ECO:0000313" key="3">
    <source>
        <dbReference type="Proteomes" id="UP000009097"/>
    </source>
</evidence>
<feature type="region of interest" description="Disordered" evidence="1">
    <location>
        <begin position="27"/>
        <end position="49"/>
    </location>
</feature>
<gene>
    <name evidence="2" type="ORF">FOXG_17829</name>
</gene>
<dbReference type="KEGG" id="fox:FOXG_17829"/>
<proteinExistence type="predicted"/>